<proteinExistence type="predicted"/>
<dbReference type="RefSeq" id="WP_259831747.1">
    <property type="nucleotide sequence ID" value="NZ_JANZQH010000016.1"/>
</dbReference>
<gene>
    <name evidence="1" type="ORF">NZD88_20955</name>
</gene>
<evidence type="ECO:0000313" key="1">
    <source>
        <dbReference type="EMBL" id="MCT2410033.1"/>
    </source>
</evidence>
<accession>A0ABT2INU0</accession>
<name>A0ABT2INU0_9FLAO</name>
<keyword evidence="2" id="KW-1185">Reference proteome</keyword>
<evidence type="ECO:0000313" key="2">
    <source>
        <dbReference type="Proteomes" id="UP001142057"/>
    </source>
</evidence>
<dbReference type="Proteomes" id="UP001142057">
    <property type="component" value="Unassembled WGS sequence"/>
</dbReference>
<organism evidence="1 2">
    <name type="scientific">Chryseobacterium pyrolae</name>
    <dbReference type="NCBI Taxonomy" id="2987481"/>
    <lineage>
        <taxon>Bacteria</taxon>
        <taxon>Pseudomonadati</taxon>
        <taxon>Bacteroidota</taxon>
        <taxon>Flavobacteriia</taxon>
        <taxon>Flavobacteriales</taxon>
        <taxon>Weeksellaceae</taxon>
        <taxon>Chryseobacterium group</taxon>
        <taxon>Chryseobacterium</taxon>
    </lineage>
</organism>
<comment type="caution">
    <text evidence="1">The sequence shown here is derived from an EMBL/GenBank/DDBJ whole genome shotgun (WGS) entry which is preliminary data.</text>
</comment>
<protein>
    <submittedName>
        <fullName evidence="1">Uncharacterized protein</fullName>
    </submittedName>
</protein>
<dbReference type="EMBL" id="JANZQH010000016">
    <property type="protein sequence ID" value="MCT2410033.1"/>
    <property type="molecule type" value="Genomic_DNA"/>
</dbReference>
<reference evidence="1" key="1">
    <citation type="submission" date="2022-08" db="EMBL/GenBank/DDBJ databases">
        <title>Chryseobacterium antibioticum,isolated from the rhizosphere soil of Pyrola in Tibet.</title>
        <authorList>
            <person name="Kan Y."/>
        </authorList>
    </citation>
    <scope>NUCLEOTIDE SEQUENCE</scope>
    <source>
        <strain evidence="1">Pc2-12</strain>
    </source>
</reference>
<sequence length="57" mass="6711">MKKSAHQIWKEAKELNLNDVEFKKYLKDNGVIASKESIDKQHEMAKNILRRTKSPKN</sequence>